<organism evidence="2">
    <name type="scientific">marine metagenome</name>
    <dbReference type="NCBI Taxonomy" id="408172"/>
    <lineage>
        <taxon>unclassified sequences</taxon>
        <taxon>metagenomes</taxon>
        <taxon>ecological metagenomes</taxon>
    </lineage>
</organism>
<dbReference type="InterPro" id="IPR013504">
    <property type="entry name" value="MADH/AADH_Ltc_C_dom"/>
</dbReference>
<evidence type="ECO:0000259" key="1">
    <source>
        <dbReference type="Pfam" id="PF02975"/>
    </source>
</evidence>
<dbReference type="Pfam" id="PF02975">
    <property type="entry name" value="Me-amine-dh_L"/>
    <property type="match status" value="1"/>
</dbReference>
<dbReference type="SUPFAM" id="SSF57561">
    <property type="entry name" value="Methylamine dehydrogenase, L chain"/>
    <property type="match status" value="1"/>
</dbReference>
<dbReference type="GO" id="GO:0009308">
    <property type="term" value="P:amine metabolic process"/>
    <property type="evidence" value="ECO:0007669"/>
    <property type="project" value="InterPro"/>
</dbReference>
<dbReference type="InterPro" id="IPR036560">
    <property type="entry name" value="MADH/AADH_L_sf"/>
</dbReference>
<name>A0A381WQ78_9ZZZZ</name>
<accession>A0A381WQ78</accession>
<dbReference type="GO" id="GO:0042597">
    <property type="term" value="C:periplasmic space"/>
    <property type="evidence" value="ECO:0007669"/>
    <property type="project" value="InterPro"/>
</dbReference>
<reference evidence="2" key="1">
    <citation type="submission" date="2018-05" db="EMBL/GenBank/DDBJ databases">
        <authorList>
            <person name="Lanie J.A."/>
            <person name="Ng W.-L."/>
            <person name="Kazmierczak K.M."/>
            <person name="Andrzejewski T.M."/>
            <person name="Davidsen T.M."/>
            <person name="Wayne K.J."/>
            <person name="Tettelin H."/>
            <person name="Glass J.I."/>
            <person name="Rusch D."/>
            <person name="Podicherti R."/>
            <person name="Tsui H.-C.T."/>
            <person name="Winkler M.E."/>
        </authorList>
    </citation>
    <scope>NUCLEOTIDE SEQUENCE</scope>
</reference>
<feature type="domain" description="Methylamine/Aralkylamine dehydrogenase light chain C-terminal" evidence="1">
    <location>
        <begin position="26"/>
        <end position="134"/>
    </location>
</feature>
<protein>
    <recommendedName>
        <fullName evidence="1">Methylamine/Aralkylamine dehydrogenase light chain C-terminal domain-containing protein</fullName>
    </recommendedName>
</protein>
<evidence type="ECO:0000313" key="2">
    <source>
        <dbReference type="EMBL" id="SVA54676.1"/>
    </source>
</evidence>
<sequence>MLVGAAALPLLPVARAFAQETPTELGDSKTCEYWRYCALGGTLCACCGGTHKTCPPGAEASPITWVGTCRNGADERDYLISYNDCCGKAVCSRCGCNRTERDKPVYFPSNSNNILWCFGTQARTYHCTVAVVLGEAPEAD</sequence>
<gene>
    <name evidence="2" type="ORF">METZ01_LOCUS107530</name>
</gene>
<dbReference type="Gene3D" id="2.60.30.10">
    <property type="entry name" value="Methylamine/Aralkylamine dehydrogenase light chain"/>
    <property type="match status" value="1"/>
</dbReference>
<dbReference type="EMBL" id="UINC01012531">
    <property type="protein sequence ID" value="SVA54676.1"/>
    <property type="molecule type" value="Genomic_DNA"/>
</dbReference>
<dbReference type="AlphaFoldDB" id="A0A381WQ78"/>
<proteinExistence type="predicted"/>
<dbReference type="GO" id="GO:0016638">
    <property type="term" value="F:oxidoreductase activity, acting on the CH-NH2 group of donors"/>
    <property type="evidence" value="ECO:0007669"/>
    <property type="project" value="InterPro"/>
</dbReference>